<accession>A0A7N0VNI5</accession>
<organism evidence="3 4">
    <name type="scientific">Kalanchoe fedtschenkoi</name>
    <name type="common">Lavender scallops</name>
    <name type="synonym">South American air plant</name>
    <dbReference type="NCBI Taxonomy" id="63787"/>
    <lineage>
        <taxon>Eukaryota</taxon>
        <taxon>Viridiplantae</taxon>
        <taxon>Streptophyta</taxon>
        <taxon>Embryophyta</taxon>
        <taxon>Tracheophyta</taxon>
        <taxon>Spermatophyta</taxon>
        <taxon>Magnoliopsida</taxon>
        <taxon>eudicotyledons</taxon>
        <taxon>Gunneridae</taxon>
        <taxon>Pentapetalae</taxon>
        <taxon>Saxifragales</taxon>
        <taxon>Crassulaceae</taxon>
        <taxon>Kalanchoe</taxon>
    </lineage>
</organism>
<dbReference type="PANTHER" id="PTHR23172:SF87">
    <property type="entry name" value="CHAPERONE DNAJ-DOMAIN SUPERFAMILY PROTEIN"/>
    <property type="match status" value="1"/>
</dbReference>
<evidence type="ECO:0000256" key="1">
    <source>
        <dbReference type="ARBA" id="ARBA00023054"/>
    </source>
</evidence>
<evidence type="ECO:0000313" key="4">
    <source>
        <dbReference type="Proteomes" id="UP000594263"/>
    </source>
</evidence>
<dbReference type="SUPFAM" id="SSF46565">
    <property type="entry name" value="Chaperone J-domain"/>
    <property type="match status" value="1"/>
</dbReference>
<keyword evidence="1" id="KW-0175">Coiled coil</keyword>
<evidence type="ECO:0000256" key="2">
    <source>
        <dbReference type="SAM" id="MobiDB-lite"/>
    </source>
</evidence>
<evidence type="ECO:0008006" key="5">
    <source>
        <dbReference type="Google" id="ProtNLM"/>
    </source>
</evidence>
<dbReference type="EnsemblPlants" id="Kaladp1309s0003.1.v1.1">
    <property type="protein sequence ID" value="Kaladp1309s0003.1.v1.1"/>
    <property type="gene ID" value="Kaladp1309s0003.v1.1"/>
</dbReference>
<feature type="region of interest" description="Disordered" evidence="2">
    <location>
        <begin position="59"/>
        <end position="87"/>
    </location>
</feature>
<dbReference type="AlphaFoldDB" id="A0A7N0VNI5"/>
<dbReference type="FunFam" id="1.10.287.110:FF:000009">
    <property type="entry name" value="Auxilin-related protein 1"/>
    <property type="match status" value="1"/>
</dbReference>
<name>A0A7N0VNI5_KALFE</name>
<dbReference type="Gramene" id="Kaladp1309s0003.1.v1.1">
    <property type="protein sequence ID" value="Kaladp1309s0003.1.v1.1"/>
    <property type="gene ID" value="Kaladp1309s0003.v1.1"/>
</dbReference>
<dbReference type="GO" id="GO:0072318">
    <property type="term" value="P:clathrin coat disassembly"/>
    <property type="evidence" value="ECO:0007669"/>
    <property type="project" value="TreeGrafter"/>
</dbReference>
<dbReference type="GO" id="GO:0030276">
    <property type="term" value="F:clathrin binding"/>
    <property type="evidence" value="ECO:0007669"/>
    <property type="project" value="TreeGrafter"/>
</dbReference>
<dbReference type="Proteomes" id="UP000594263">
    <property type="component" value="Unplaced"/>
</dbReference>
<sequence>MSYYVHQMSYYIHQIRKLEEERGREREKDSLVFDRAIHEGLQKARSDVFPRVEKAAVDQGTAAHQQKAAVDSAKPQELKGESPQRCKARMERQRRMDERAAMALAEKNMRDLMAQREQAERNRLADSLGADVKRWAAGKEGNLRALLSTLQYILGPESGWKAIPLTDVITPIAVKKAYRKATLYVHPDKVQQRGASIQQKFICEKIFDLLKDAWNKFNSE</sequence>
<dbReference type="GO" id="GO:0005737">
    <property type="term" value="C:cytoplasm"/>
    <property type="evidence" value="ECO:0007669"/>
    <property type="project" value="TreeGrafter"/>
</dbReference>
<evidence type="ECO:0000313" key="3">
    <source>
        <dbReference type="EnsemblPlants" id="Kaladp1309s0003.1.v1.1"/>
    </source>
</evidence>
<protein>
    <recommendedName>
        <fullName evidence="5">J domain-containing protein</fullName>
    </recommendedName>
</protein>
<dbReference type="PANTHER" id="PTHR23172">
    <property type="entry name" value="AUXILIN/CYCLIN G-ASSOCIATED KINASE-RELATED"/>
    <property type="match status" value="1"/>
</dbReference>
<dbReference type="OMA" id="WFALPCE"/>
<keyword evidence="4" id="KW-1185">Reference proteome</keyword>
<dbReference type="GO" id="GO:0072583">
    <property type="term" value="P:clathrin-dependent endocytosis"/>
    <property type="evidence" value="ECO:0007669"/>
    <property type="project" value="TreeGrafter"/>
</dbReference>
<reference evidence="3" key="1">
    <citation type="submission" date="2021-01" db="UniProtKB">
        <authorList>
            <consortium name="EnsemblPlants"/>
        </authorList>
    </citation>
    <scope>IDENTIFICATION</scope>
</reference>
<dbReference type="GO" id="GO:0031982">
    <property type="term" value="C:vesicle"/>
    <property type="evidence" value="ECO:0007669"/>
    <property type="project" value="TreeGrafter"/>
</dbReference>
<proteinExistence type="predicted"/>
<feature type="compositionally biased region" description="Basic and acidic residues" evidence="2">
    <location>
        <begin position="74"/>
        <end position="87"/>
    </location>
</feature>
<dbReference type="Gene3D" id="1.10.287.110">
    <property type="entry name" value="DnaJ domain"/>
    <property type="match status" value="1"/>
</dbReference>
<dbReference type="InterPro" id="IPR036869">
    <property type="entry name" value="J_dom_sf"/>
</dbReference>